<evidence type="ECO:0000313" key="4">
    <source>
        <dbReference type="EMBL" id="NDW45165.1"/>
    </source>
</evidence>
<proteinExistence type="inferred from homology"/>
<dbReference type="InterPro" id="IPR044087">
    <property type="entry name" value="NahD-like"/>
</dbReference>
<accession>A0A6B2NTF2</accession>
<dbReference type="InterPro" id="IPR036249">
    <property type="entry name" value="Thioredoxin-like_sf"/>
</dbReference>
<evidence type="ECO:0000256" key="2">
    <source>
        <dbReference type="PIRSR" id="PIRSR006386-1"/>
    </source>
</evidence>
<dbReference type="EC" id="5.99.1.4" evidence="1"/>
<dbReference type="GO" id="GO:0018845">
    <property type="term" value="F:2-hydroxychromene-2-carboxylate isomerase activity"/>
    <property type="evidence" value="ECO:0007669"/>
    <property type="project" value="UniProtKB-UniRule"/>
</dbReference>
<dbReference type="GO" id="GO:0004602">
    <property type="term" value="F:glutathione peroxidase activity"/>
    <property type="evidence" value="ECO:0007669"/>
    <property type="project" value="TreeGrafter"/>
</dbReference>
<dbReference type="CDD" id="cd03022">
    <property type="entry name" value="DsbA_HCCA_Iso"/>
    <property type="match status" value="1"/>
</dbReference>
<dbReference type="RefSeq" id="WP_164129108.1">
    <property type="nucleotide sequence ID" value="NZ_JAAGOX010000011.1"/>
</dbReference>
<dbReference type="PIRSF" id="PIRSF006386">
    <property type="entry name" value="HCCAis_GSTk"/>
    <property type="match status" value="1"/>
</dbReference>
<dbReference type="Pfam" id="PF01323">
    <property type="entry name" value="DSBA"/>
    <property type="match status" value="1"/>
</dbReference>
<comment type="catalytic activity">
    <reaction evidence="1">
        <text>2-hydroxychromene-2-carboxylate = (3E)-4-(2-hydroxyphenyl)-2-oxobut-3-enoate</text>
        <dbReference type="Rhea" id="RHEA:27401"/>
        <dbReference type="ChEBI" id="CHEBI:59350"/>
        <dbReference type="ChEBI" id="CHEBI:59353"/>
        <dbReference type="EC" id="5.99.1.4"/>
    </reaction>
</comment>
<dbReference type="GO" id="GO:1901170">
    <property type="term" value="P:naphthalene catabolic process"/>
    <property type="evidence" value="ECO:0007669"/>
    <property type="project" value="InterPro"/>
</dbReference>
<protein>
    <recommendedName>
        <fullName evidence="1">2-hydroxychromene-2-carboxylate isomerase</fullName>
        <ecNumber evidence="1">5.99.1.4</ecNumber>
    </recommendedName>
</protein>
<feature type="active site" description="Nucleophile" evidence="2">
    <location>
        <position position="13"/>
    </location>
</feature>
<sequence>MARRIVFWFEFASTYSYLSAMRIEEAAHRHGLTVVWEPFLLGPIFAAQGWTSSPFNLYPSKGRYMWRDMERVCEMRGLPFVRPDPFPQNGLAAARLALVARELDHIAPFTRAVFTAEFGRGQDISNPAVLAECWETAGLPLHAMEQARAEETKKALFAQGERAIQAGLFGAPSFVVSEELFWGDDRLDQALALAATL</sequence>
<gene>
    <name evidence="4" type="ORF">G0P99_09355</name>
</gene>
<keyword evidence="1 4" id="KW-0413">Isomerase</keyword>
<evidence type="ECO:0000259" key="3">
    <source>
        <dbReference type="Pfam" id="PF01323"/>
    </source>
</evidence>
<dbReference type="GO" id="GO:0004364">
    <property type="term" value="F:glutathione transferase activity"/>
    <property type="evidence" value="ECO:0007669"/>
    <property type="project" value="TreeGrafter"/>
</dbReference>
<dbReference type="GO" id="GO:0006749">
    <property type="term" value="P:glutathione metabolic process"/>
    <property type="evidence" value="ECO:0007669"/>
    <property type="project" value="TreeGrafter"/>
</dbReference>
<dbReference type="Gene3D" id="3.40.30.10">
    <property type="entry name" value="Glutaredoxin"/>
    <property type="match status" value="1"/>
</dbReference>
<dbReference type="PANTHER" id="PTHR42943">
    <property type="entry name" value="GLUTATHIONE S-TRANSFERASE KAPPA"/>
    <property type="match status" value="1"/>
</dbReference>
<comment type="caution">
    <text evidence="4">The sequence shown here is derived from an EMBL/GenBank/DDBJ whole genome shotgun (WGS) entry which is preliminary data.</text>
</comment>
<dbReference type="SUPFAM" id="SSF52833">
    <property type="entry name" value="Thioredoxin-like"/>
    <property type="match status" value="1"/>
</dbReference>
<dbReference type="EMBL" id="JAAGOX010000011">
    <property type="protein sequence ID" value="NDW45165.1"/>
    <property type="molecule type" value="Genomic_DNA"/>
</dbReference>
<reference evidence="4" key="1">
    <citation type="submission" date="2020-02" db="EMBL/GenBank/DDBJ databases">
        <title>Delineation of the pyrene-degrading pathway in Roseobacter clade bacteria by genomic analysis.</title>
        <authorList>
            <person name="Zhou H."/>
            <person name="Wang H."/>
        </authorList>
    </citation>
    <scope>NUCLEOTIDE SEQUENCE</scope>
    <source>
        <strain evidence="4">PrR005</strain>
    </source>
</reference>
<evidence type="ECO:0000256" key="1">
    <source>
        <dbReference type="PIRNR" id="PIRNR006386"/>
    </source>
</evidence>
<comment type="similarity">
    <text evidence="1">Belongs to the GST superfamily. NadH family.</text>
</comment>
<organism evidence="4">
    <name type="scientific">Ruegeria sp. PrR005</name>
    <dbReference type="NCBI Taxonomy" id="2706882"/>
    <lineage>
        <taxon>Bacteria</taxon>
        <taxon>Pseudomonadati</taxon>
        <taxon>Pseudomonadota</taxon>
        <taxon>Alphaproteobacteria</taxon>
        <taxon>Rhodobacterales</taxon>
        <taxon>Roseobacteraceae</taxon>
        <taxon>Ruegeria</taxon>
    </lineage>
</organism>
<name>A0A6B2NTF2_9RHOB</name>
<dbReference type="InterPro" id="IPR014440">
    <property type="entry name" value="HCCAis_GSTk"/>
</dbReference>
<dbReference type="PANTHER" id="PTHR42943:SF2">
    <property type="entry name" value="GLUTATHIONE S-TRANSFERASE KAPPA 1"/>
    <property type="match status" value="1"/>
</dbReference>
<feature type="domain" description="DSBA-like thioredoxin" evidence="3">
    <location>
        <begin position="5"/>
        <end position="189"/>
    </location>
</feature>
<dbReference type="InterPro" id="IPR051924">
    <property type="entry name" value="GST_Kappa/NadH"/>
</dbReference>
<dbReference type="AlphaFoldDB" id="A0A6B2NTF2"/>
<dbReference type="InterPro" id="IPR001853">
    <property type="entry name" value="DSBA-like_thioredoxin_dom"/>
</dbReference>